<protein>
    <submittedName>
        <fullName evidence="1">Unnamed protein product</fullName>
    </submittedName>
</protein>
<reference evidence="1" key="1">
    <citation type="submission" date="2023-04" db="EMBL/GenBank/DDBJ databases">
        <title>Ambrosiozyma monospora NBRC 10751.</title>
        <authorList>
            <person name="Ichikawa N."/>
            <person name="Sato H."/>
            <person name="Tonouchi N."/>
        </authorList>
    </citation>
    <scope>NUCLEOTIDE SEQUENCE</scope>
    <source>
        <strain evidence="1">NBRC 10751</strain>
    </source>
</reference>
<proteinExistence type="predicted"/>
<dbReference type="Proteomes" id="UP001165064">
    <property type="component" value="Unassembled WGS sequence"/>
</dbReference>
<keyword evidence="2" id="KW-1185">Reference proteome</keyword>
<evidence type="ECO:0000313" key="2">
    <source>
        <dbReference type="Proteomes" id="UP001165064"/>
    </source>
</evidence>
<sequence length="260" mass="28872">MHLISLKRHSLPLVLKGLSIDIKPGEKIGICGRTGAGKSTIINALYRISEPENGSTVTIDGIDIQKVGLRELRSRLSIIPQESVLFKGTVRSNLDPFNEFDDDTLYDALVRSGCIQPGLINRVKQQQFGEDGTDDTDIHAFHLDNVVEDNGANYSLGQRQVLALCRALLRNSNILILDEATSSVDYETDWKVQEAISKEFSHCTILCIAHRLKTIVGYDRILVMDRGELAEFNTPFNLFKLGGIFRSMCDKSGISEADFA</sequence>
<dbReference type="EMBL" id="BSXS01011603">
    <property type="protein sequence ID" value="GMF00885.1"/>
    <property type="molecule type" value="Genomic_DNA"/>
</dbReference>
<accession>A0ACB5U477</accession>
<gene>
    <name evidence="1" type="ORF">Amon02_001111200</name>
</gene>
<evidence type="ECO:0000313" key="1">
    <source>
        <dbReference type="EMBL" id="GMF00885.1"/>
    </source>
</evidence>
<organism evidence="1 2">
    <name type="scientific">Ambrosiozyma monospora</name>
    <name type="common">Yeast</name>
    <name type="synonym">Endomycopsis monosporus</name>
    <dbReference type="NCBI Taxonomy" id="43982"/>
    <lineage>
        <taxon>Eukaryota</taxon>
        <taxon>Fungi</taxon>
        <taxon>Dikarya</taxon>
        <taxon>Ascomycota</taxon>
        <taxon>Saccharomycotina</taxon>
        <taxon>Pichiomycetes</taxon>
        <taxon>Pichiales</taxon>
        <taxon>Pichiaceae</taxon>
        <taxon>Ambrosiozyma</taxon>
    </lineage>
</organism>
<name>A0ACB5U477_AMBMO</name>
<comment type="caution">
    <text evidence="1">The sequence shown here is derived from an EMBL/GenBank/DDBJ whole genome shotgun (WGS) entry which is preliminary data.</text>
</comment>